<evidence type="ECO:0000256" key="2">
    <source>
        <dbReference type="SAM" id="Phobius"/>
    </source>
</evidence>
<dbReference type="SMART" id="SM00181">
    <property type="entry name" value="EGF"/>
    <property type="match status" value="1"/>
</dbReference>
<keyword evidence="5" id="KW-1185">Reference proteome</keyword>
<feature type="domain" description="EGF-like" evidence="3">
    <location>
        <begin position="105"/>
        <end position="144"/>
    </location>
</feature>
<evidence type="ECO:0000313" key="5">
    <source>
        <dbReference type="Proteomes" id="UP001148018"/>
    </source>
</evidence>
<keyword evidence="1" id="KW-1015">Disulfide bond</keyword>
<dbReference type="EMBL" id="JANIIK010000112">
    <property type="protein sequence ID" value="KAJ3592960.1"/>
    <property type="molecule type" value="Genomic_DNA"/>
</dbReference>
<dbReference type="InterPro" id="IPR000742">
    <property type="entry name" value="EGF"/>
</dbReference>
<reference evidence="4" key="1">
    <citation type="submission" date="2022-07" db="EMBL/GenBank/DDBJ databases">
        <title>Chromosome-level genome of Muraenolepis orangiensis.</title>
        <authorList>
            <person name="Kim J."/>
        </authorList>
    </citation>
    <scope>NUCLEOTIDE SEQUENCE</scope>
    <source>
        <strain evidence="4">KU_S4_2022</strain>
        <tissue evidence="4">Muscle</tissue>
    </source>
</reference>
<dbReference type="OrthoDB" id="6252479at2759"/>
<organism evidence="4 5">
    <name type="scientific">Muraenolepis orangiensis</name>
    <name type="common">Patagonian moray cod</name>
    <dbReference type="NCBI Taxonomy" id="630683"/>
    <lineage>
        <taxon>Eukaryota</taxon>
        <taxon>Metazoa</taxon>
        <taxon>Chordata</taxon>
        <taxon>Craniata</taxon>
        <taxon>Vertebrata</taxon>
        <taxon>Euteleostomi</taxon>
        <taxon>Actinopterygii</taxon>
        <taxon>Neopterygii</taxon>
        <taxon>Teleostei</taxon>
        <taxon>Neoteleostei</taxon>
        <taxon>Acanthomorphata</taxon>
        <taxon>Zeiogadaria</taxon>
        <taxon>Gadariae</taxon>
        <taxon>Gadiformes</taxon>
        <taxon>Muraenolepidoidei</taxon>
        <taxon>Muraenolepididae</taxon>
        <taxon>Muraenolepis</taxon>
    </lineage>
</organism>
<keyword evidence="2" id="KW-0472">Membrane</keyword>
<evidence type="ECO:0000313" key="4">
    <source>
        <dbReference type="EMBL" id="KAJ3592960.1"/>
    </source>
</evidence>
<protein>
    <recommendedName>
        <fullName evidence="3">EGF-like domain-containing protein</fullName>
    </recommendedName>
</protein>
<dbReference type="PROSITE" id="PS50026">
    <property type="entry name" value="EGF_3"/>
    <property type="match status" value="1"/>
</dbReference>
<sequence length="215" mass="23930">MTLLLDGGGGRREVMGSWGRSKEIVVDTVVVAVENSLPASTNKSIQLILPLTNAGVLINEGRKENVVFTTYTNHHLFKAGEPEMLWHRCPAGHMIHVNGTRKSCVYTLCATHPCHQGTCVAHSPTKYTCHCPHCPDGYRGHRCETALPVYHEDVGLSFSSLFAICMCFIALLVLLLGISLYPLWRSYKGLKEGVYHVSAHHDGWEDIRENVLNYD</sequence>
<dbReference type="AlphaFoldDB" id="A0A9Q0IC61"/>
<comment type="caution">
    <text evidence="4">The sequence shown here is derived from an EMBL/GenBank/DDBJ whole genome shotgun (WGS) entry which is preliminary data.</text>
</comment>
<keyword evidence="1" id="KW-0245">EGF-like domain</keyword>
<proteinExistence type="predicted"/>
<evidence type="ECO:0000256" key="1">
    <source>
        <dbReference type="PROSITE-ProRule" id="PRU00076"/>
    </source>
</evidence>
<evidence type="ECO:0000259" key="3">
    <source>
        <dbReference type="PROSITE" id="PS50026"/>
    </source>
</evidence>
<comment type="caution">
    <text evidence="1">Lacks conserved residue(s) required for the propagation of feature annotation.</text>
</comment>
<feature type="disulfide bond" evidence="1">
    <location>
        <begin position="109"/>
        <end position="119"/>
    </location>
</feature>
<dbReference type="Proteomes" id="UP001148018">
    <property type="component" value="Unassembled WGS sequence"/>
</dbReference>
<keyword evidence="2" id="KW-0812">Transmembrane</keyword>
<accession>A0A9Q0IC61</accession>
<name>A0A9Q0IC61_9TELE</name>
<keyword evidence="2" id="KW-1133">Transmembrane helix</keyword>
<feature type="transmembrane region" description="Helical" evidence="2">
    <location>
        <begin position="161"/>
        <end position="184"/>
    </location>
</feature>
<dbReference type="Gene3D" id="2.10.25.10">
    <property type="entry name" value="Laminin"/>
    <property type="match status" value="1"/>
</dbReference>
<gene>
    <name evidence="4" type="ORF">NHX12_005298</name>
</gene>